<evidence type="ECO:0000256" key="3">
    <source>
        <dbReference type="ARBA" id="ARBA00023239"/>
    </source>
</evidence>
<protein>
    <submittedName>
        <fullName evidence="5">4-hydroxy-2-oxoheptanedioate aldolase</fullName>
    </submittedName>
</protein>
<feature type="domain" description="HpcH/HpaI aldolase/citrate lyase" evidence="4">
    <location>
        <begin position="23"/>
        <end position="244"/>
    </location>
</feature>
<dbReference type="PANTHER" id="PTHR30502:SF0">
    <property type="entry name" value="PHOSPHOENOLPYRUVATE CARBOXYLASE FAMILY PROTEIN"/>
    <property type="match status" value="1"/>
</dbReference>
<dbReference type="EMBL" id="FONR01000014">
    <property type="protein sequence ID" value="SFF96606.1"/>
    <property type="molecule type" value="Genomic_DNA"/>
</dbReference>
<dbReference type="InterPro" id="IPR040442">
    <property type="entry name" value="Pyrv_kinase-like_dom_sf"/>
</dbReference>
<dbReference type="RefSeq" id="WP_075030757.1">
    <property type="nucleotide sequence ID" value="NZ_FONR01000014.1"/>
</dbReference>
<keyword evidence="3" id="KW-0456">Lyase</keyword>
<gene>
    <name evidence="5" type="ORF">SAMN02787118_11486</name>
</gene>
<evidence type="ECO:0000256" key="1">
    <source>
        <dbReference type="ARBA" id="ARBA00005568"/>
    </source>
</evidence>
<evidence type="ECO:0000256" key="2">
    <source>
        <dbReference type="ARBA" id="ARBA00022723"/>
    </source>
</evidence>
<name>A0A1I2N514_9ACTN</name>
<keyword evidence="2" id="KW-0479">Metal-binding</keyword>
<organism evidence="5 6">
    <name type="scientific">Streptomyces mirabilis</name>
    <dbReference type="NCBI Taxonomy" id="68239"/>
    <lineage>
        <taxon>Bacteria</taxon>
        <taxon>Bacillati</taxon>
        <taxon>Actinomycetota</taxon>
        <taxon>Actinomycetes</taxon>
        <taxon>Kitasatosporales</taxon>
        <taxon>Streptomycetaceae</taxon>
        <taxon>Streptomyces</taxon>
    </lineage>
</organism>
<dbReference type="GO" id="GO:0016832">
    <property type="term" value="F:aldehyde-lyase activity"/>
    <property type="evidence" value="ECO:0007669"/>
    <property type="project" value="TreeGrafter"/>
</dbReference>
<evidence type="ECO:0000313" key="6">
    <source>
        <dbReference type="Proteomes" id="UP000181942"/>
    </source>
</evidence>
<dbReference type="Gene3D" id="3.20.20.60">
    <property type="entry name" value="Phosphoenolpyruvate-binding domains"/>
    <property type="match status" value="1"/>
</dbReference>
<dbReference type="OrthoDB" id="3353438at2"/>
<dbReference type="AlphaFoldDB" id="A0A1I2N514"/>
<dbReference type="PANTHER" id="PTHR30502">
    <property type="entry name" value="2-KETO-3-DEOXY-L-RHAMNONATE ALDOLASE"/>
    <property type="match status" value="1"/>
</dbReference>
<sequence>MNRSPLDHGRLRARLAAGEVTLGTFVGTASPVSAEVCAAAGADWLLLDLEHGAGGEDQARTTVPIAASYGVPTVVRVESAARIRIGRVLDLGAAGIMLPRLDTAAEVREALRHLRYPPAGDRGVATYNRACRFGLDAGALDREGELLGVVQIESAAALAEVEAIAALDGVDVLFVGPRDLSHDLGVPGDFAAPVYREALERVRKAAAAHGKACGLLVPDGAAAAAKRAEGWTFIGIGSDATLLAAALSAALSEARSEPQGSQDSQEARS</sequence>
<dbReference type="Pfam" id="PF03328">
    <property type="entry name" value="HpcH_HpaI"/>
    <property type="match status" value="1"/>
</dbReference>
<evidence type="ECO:0000259" key="4">
    <source>
        <dbReference type="Pfam" id="PF03328"/>
    </source>
</evidence>
<dbReference type="GO" id="GO:0046872">
    <property type="term" value="F:metal ion binding"/>
    <property type="evidence" value="ECO:0007669"/>
    <property type="project" value="UniProtKB-KW"/>
</dbReference>
<dbReference type="GO" id="GO:0005737">
    <property type="term" value="C:cytoplasm"/>
    <property type="evidence" value="ECO:0007669"/>
    <property type="project" value="TreeGrafter"/>
</dbReference>
<reference evidence="5 6" key="1">
    <citation type="submission" date="2016-10" db="EMBL/GenBank/DDBJ databases">
        <authorList>
            <person name="de Groot N.N."/>
        </authorList>
    </citation>
    <scope>NUCLEOTIDE SEQUENCE [LARGE SCALE GENOMIC DNA]</scope>
    <source>
        <strain evidence="5 6">OK461</strain>
    </source>
</reference>
<dbReference type="SUPFAM" id="SSF51621">
    <property type="entry name" value="Phosphoenolpyruvate/pyruvate domain"/>
    <property type="match status" value="1"/>
</dbReference>
<dbReference type="InterPro" id="IPR005000">
    <property type="entry name" value="Aldolase/citrate-lyase_domain"/>
</dbReference>
<accession>A0A1I2N514</accession>
<dbReference type="InterPro" id="IPR015813">
    <property type="entry name" value="Pyrv/PenolPyrv_kinase-like_dom"/>
</dbReference>
<proteinExistence type="inferred from homology"/>
<comment type="similarity">
    <text evidence="1">Belongs to the HpcH/HpaI aldolase family.</text>
</comment>
<dbReference type="Proteomes" id="UP000181942">
    <property type="component" value="Unassembled WGS sequence"/>
</dbReference>
<dbReference type="InterPro" id="IPR050251">
    <property type="entry name" value="HpcH-HpaI_aldolase"/>
</dbReference>
<evidence type="ECO:0000313" key="5">
    <source>
        <dbReference type="EMBL" id="SFF96606.1"/>
    </source>
</evidence>